<evidence type="ECO:0000256" key="1">
    <source>
        <dbReference type="SAM" id="SignalP"/>
    </source>
</evidence>
<dbReference type="Pfam" id="PF04390">
    <property type="entry name" value="LptE"/>
    <property type="match status" value="1"/>
</dbReference>
<accession>A0A545TRH6</accession>
<evidence type="ECO:0000313" key="2">
    <source>
        <dbReference type="EMBL" id="TQV79822.1"/>
    </source>
</evidence>
<feature type="signal peptide" evidence="1">
    <location>
        <begin position="1"/>
        <end position="26"/>
    </location>
</feature>
<protein>
    <recommendedName>
        <fullName evidence="4">LPS-assembly lipoprotein</fullName>
    </recommendedName>
</protein>
<dbReference type="GO" id="GO:0043165">
    <property type="term" value="P:Gram-negative-bacterium-type cell outer membrane assembly"/>
    <property type="evidence" value="ECO:0007669"/>
    <property type="project" value="InterPro"/>
</dbReference>
<keyword evidence="1" id="KW-0732">Signal</keyword>
<dbReference type="Gene3D" id="3.30.160.150">
    <property type="entry name" value="Lipoprotein like domain"/>
    <property type="match status" value="1"/>
</dbReference>
<sequence length="190" mass="20738">MRISVVPVTKRSFLPSAAMIICLSLAGCGFQPLNSRNAGSTAGGGTSAQAGQTSTMDELAAIRIAPLSDRAGQEMHNLLRDRLNPSGQPSAPKYQLEVRLTESIRELAFESDETATRADLSIIANYRLVRIDNEKVISTGRSRSISSYNILERQFASTISEADARSRTLRDLADDIRIRLGAYFSSNRES</sequence>
<dbReference type="PROSITE" id="PS51257">
    <property type="entry name" value="PROKAR_LIPOPROTEIN"/>
    <property type="match status" value="1"/>
</dbReference>
<dbReference type="EMBL" id="VHSH01000004">
    <property type="protein sequence ID" value="TQV79822.1"/>
    <property type="molecule type" value="Genomic_DNA"/>
</dbReference>
<dbReference type="AlphaFoldDB" id="A0A545TRH6"/>
<dbReference type="Proteomes" id="UP000315252">
    <property type="component" value="Unassembled WGS sequence"/>
</dbReference>
<reference evidence="2 3" key="1">
    <citation type="submission" date="2019-06" db="EMBL/GenBank/DDBJ databases">
        <title>Whole genome sequence for Rhodospirillaceae sp. R148.</title>
        <authorList>
            <person name="Wang G."/>
        </authorList>
    </citation>
    <scope>NUCLEOTIDE SEQUENCE [LARGE SCALE GENOMIC DNA]</scope>
    <source>
        <strain evidence="2 3">R148</strain>
    </source>
</reference>
<dbReference type="GO" id="GO:0019867">
    <property type="term" value="C:outer membrane"/>
    <property type="evidence" value="ECO:0007669"/>
    <property type="project" value="InterPro"/>
</dbReference>
<proteinExistence type="predicted"/>
<name>A0A545TRH6_9PROT</name>
<organism evidence="2 3">
    <name type="scientific">Denitrobaculum tricleocarpae</name>
    <dbReference type="NCBI Taxonomy" id="2591009"/>
    <lineage>
        <taxon>Bacteria</taxon>
        <taxon>Pseudomonadati</taxon>
        <taxon>Pseudomonadota</taxon>
        <taxon>Alphaproteobacteria</taxon>
        <taxon>Rhodospirillales</taxon>
        <taxon>Rhodospirillaceae</taxon>
        <taxon>Denitrobaculum</taxon>
    </lineage>
</organism>
<evidence type="ECO:0000313" key="3">
    <source>
        <dbReference type="Proteomes" id="UP000315252"/>
    </source>
</evidence>
<dbReference type="InterPro" id="IPR007485">
    <property type="entry name" value="LPS_assembly_LptE"/>
</dbReference>
<feature type="chain" id="PRO_5021757968" description="LPS-assembly lipoprotein" evidence="1">
    <location>
        <begin position="27"/>
        <end position="190"/>
    </location>
</feature>
<gene>
    <name evidence="2" type="ORF">FKG95_14085</name>
</gene>
<comment type="caution">
    <text evidence="2">The sequence shown here is derived from an EMBL/GenBank/DDBJ whole genome shotgun (WGS) entry which is preliminary data.</text>
</comment>
<keyword evidence="3" id="KW-1185">Reference proteome</keyword>
<dbReference type="OrthoDB" id="8480109at2"/>
<evidence type="ECO:0008006" key="4">
    <source>
        <dbReference type="Google" id="ProtNLM"/>
    </source>
</evidence>